<keyword evidence="5" id="KW-1185">Reference proteome</keyword>
<dbReference type="RefSeq" id="WP_063602368.1">
    <property type="nucleotide sequence ID" value="NZ_LITQ01000040.1"/>
</dbReference>
<dbReference type="EMBL" id="LITQ01000040">
    <property type="protein sequence ID" value="OAA87545.1"/>
    <property type="molecule type" value="Genomic_DNA"/>
</dbReference>
<name>A0A168PBR6_9CLOT</name>
<dbReference type="InterPro" id="IPR025406">
    <property type="entry name" value="DUF4132"/>
</dbReference>
<reference evidence="2 4" key="1">
    <citation type="journal article" date="2015" name="Biotechnol. Bioeng.">
        <title>Genome sequence and phenotypic characterization of Caulobacter segnis.</title>
        <authorList>
            <person name="Patel S."/>
            <person name="Fletcher B."/>
            <person name="Scott D.C."/>
            <person name="Ely B."/>
        </authorList>
    </citation>
    <scope>NUCLEOTIDE SEQUENCE [LARGE SCALE GENOMIC DNA]</scope>
    <source>
        <strain evidence="2 4">PS02</strain>
    </source>
</reference>
<evidence type="ECO:0000313" key="5">
    <source>
        <dbReference type="Proteomes" id="UP000093694"/>
    </source>
</evidence>
<gene>
    <name evidence="3" type="ORF">CLCOS_08830</name>
    <name evidence="2" type="ORF">WX73_02727</name>
</gene>
<protein>
    <recommendedName>
        <fullName evidence="1">DUF4132 domain-containing protein</fullName>
    </recommendedName>
</protein>
<sequence length="1189" mass="137428">MNIKEHLLNKIEDVLEELNVSQDVLGSLEDYLEDEVQEDEFLNMLPEVDFNSISKDILSKAAKVYTSIRRYKSNEYIRKYINILFKMGKASMTYVILKSSYWISEYTVNELIKAGVEKYIVLIVYVNRLAYDYSRLDNKNFKTIYDMCRESPEDVIKACEYLDVNQKMVVCSIYCKYKGIEKNDKYYEFLKDIEDDFIESIDNLYDNKMPDDLVKKIQEFIEKNDYALLEKIIDEVKGYKYSDYLFKFLVGFSALNADKSATLKKMFQFFVRVNFRDALNSAYSILPVTSCYSDTVNNMDMLFEIPSKYHVAWYAEKFAGNETASEILKKKLKEDKKSFEEAISLSEGASKNYLMSFMLDGDEKSSYIKTLEENCINVFSKVLREDKVNAGDISVVESFLRDDVSFEEVKNTLYSIEPQNTSYWRMNNELIEVLNILYKNLGGGINLYERVVSVMAAVGYKNYIVKLSSDYKRNTGTEYSSEKFHKIFDILRKYSVPVLAKMKLIDNIINDYDYMGRKAAALHTVLKDIVVKDKDEVVKNIDNISADGRCVFLEYIFKVKREENIKVVLDKFGDGSKKVKEKIVELFTNSSSNLKYMEGVLDKLKAKKQGEREVAIRILSKWLNEEGIEEERSKLIKECLNYTLEAEKSQKIRALLMEVLGIEQKGMDKEKLKGEEFIKDLLKGNKKKSLSWLEFDSLSKVRLEESENYCEEDYLKAVLLCYSASNTIGKSVDGDRLVQELNRDDLKLFANEVFDRWLEKGAEAKKRWVLGFSSIYGGEEIVMKLQKCINDWAKNSRGAIASQAIKALALNGSSSALLIVDGISRKFKFKQVKKAAAEALDFAAEQMGVDREELSDKVVPNLGFNASGERIFDYGSRKFTVRLAADLSVEVYDQNEKKLKNLPSPGKKDDESKAKEARSEFRAFKKQLKNTISVQTTRMDLALSNERKWTKEAWIKLFVENPIMHKFSIGLIWGIYENSKLVDTFRYMEDGTFNTKDEDEFEVPEKSSIGLVHPLELSKENLNLWKEQLEDYEIVQPIKQLDREVFTMTEEEKKMKYVDRFGGKIVNGLSLVGKIMNYGWYRGSIQDAGGYYEFYKEDNNLGIGVELKFEGLSVGYENEDTTIYILRFYNAGTVKRGSYIYDEIKEQHLLSLSQVPEKYFSEILYQVSSALSSSNTVNENWRNGSGIKF</sequence>
<feature type="domain" description="DUF4132" evidence="1">
    <location>
        <begin position="897"/>
        <end position="1080"/>
    </location>
</feature>
<dbReference type="PATRIC" id="fig|1705578.3.peg.3001"/>
<dbReference type="Pfam" id="PF13569">
    <property type="entry name" value="DUF4132"/>
    <property type="match status" value="1"/>
</dbReference>
<dbReference type="EMBL" id="LROR01000033">
    <property type="protein sequence ID" value="OBR96445.1"/>
    <property type="molecule type" value="Genomic_DNA"/>
</dbReference>
<reference evidence="3 5" key="2">
    <citation type="journal article" date="2016" name="Front. Microbiol.">
        <title>Industrial Acetogenic Biocatalysts: A Comparative Metabolic and Genomic Analysis.</title>
        <authorList>
            <person name="Bengelsdorf F."/>
            <person name="Poehlein A."/>
            <person name="Sonja S."/>
            <person name="Erz C."/>
            <person name="Hummel T."/>
            <person name="Hoffmeister S."/>
            <person name="Daniel R."/>
            <person name="Durre P."/>
        </authorList>
    </citation>
    <scope>NUCLEOTIDE SEQUENCE [LARGE SCALE GENOMIC DNA]</scope>
    <source>
        <strain evidence="3 5">PTA-10522</strain>
    </source>
</reference>
<dbReference type="Proteomes" id="UP000077384">
    <property type="component" value="Unassembled WGS sequence"/>
</dbReference>
<evidence type="ECO:0000259" key="1">
    <source>
        <dbReference type="Pfam" id="PF13569"/>
    </source>
</evidence>
<evidence type="ECO:0000313" key="2">
    <source>
        <dbReference type="EMBL" id="OAA87545.1"/>
    </source>
</evidence>
<dbReference type="Proteomes" id="UP000093694">
    <property type="component" value="Unassembled WGS sequence"/>
</dbReference>
<organism evidence="2 4">
    <name type="scientific">Clostridium coskatii</name>
    <dbReference type="NCBI Taxonomy" id="1705578"/>
    <lineage>
        <taxon>Bacteria</taxon>
        <taxon>Bacillati</taxon>
        <taxon>Bacillota</taxon>
        <taxon>Clostridia</taxon>
        <taxon>Eubacteriales</taxon>
        <taxon>Clostridiaceae</taxon>
        <taxon>Clostridium</taxon>
    </lineage>
</organism>
<evidence type="ECO:0000313" key="3">
    <source>
        <dbReference type="EMBL" id="OBR96445.1"/>
    </source>
</evidence>
<dbReference type="AlphaFoldDB" id="A0A168PBR6"/>
<proteinExistence type="predicted"/>
<evidence type="ECO:0000313" key="4">
    <source>
        <dbReference type="Proteomes" id="UP000077384"/>
    </source>
</evidence>
<comment type="caution">
    <text evidence="2">The sequence shown here is derived from an EMBL/GenBank/DDBJ whole genome shotgun (WGS) entry which is preliminary data.</text>
</comment>
<accession>A0A168PBR6</accession>